<reference evidence="1" key="1">
    <citation type="submission" date="2023-06" db="EMBL/GenBank/DDBJ databases">
        <title>Genome-scale phylogeny and comparative genomics of the fungal order Sordariales.</title>
        <authorList>
            <consortium name="Lawrence Berkeley National Laboratory"/>
            <person name="Hensen N."/>
            <person name="Bonometti L."/>
            <person name="Westerberg I."/>
            <person name="Brannstrom I.O."/>
            <person name="Guillou S."/>
            <person name="Cros-Aarteil S."/>
            <person name="Calhoun S."/>
            <person name="Haridas S."/>
            <person name="Kuo A."/>
            <person name="Mondo S."/>
            <person name="Pangilinan J."/>
            <person name="Riley R."/>
            <person name="Labutti K."/>
            <person name="Andreopoulos B."/>
            <person name="Lipzen A."/>
            <person name="Chen C."/>
            <person name="Yanf M."/>
            <person name="Daum C."/>
            <person name="Ng V."/>
            <person name="Clum A."/>
            <person name="Steindorff A."/>
            <person name="Ohm R."/>
            <person name="Martin F."/>
            <person name="Silar P."/>
            <person name="Natvig D."/>
            <person name="Lalanne C."/>
            <person name="Gautier V."/>
            <person name="Ament-Velasquez S.L."/>
            <person name="Kruys A."/>
            <person name="Hutchinson M.I."/>
            <person name="Powell A.J."/>
            <person name="Barry K."/>
            <person name="Miller A.N."/>
            <person name="Grigoriev I.V."/>
            <person name="Debuchy R."/>
            <person name="Gladieux P."/>
            <person name="Thoren M.H."/>
            <person name="Johannesson H."/>
        </authorList>
    </citation>
    <scope>NUCLEOTIDE SEQUENCE</scope>
    <source>
        <strain evidence="1">8032-3</strain>
    </source>
</reference>
<dbReference type="Pfam" id="PF17132">
    <property type="entry name" value="Glyco_hydro_106"/>
    <property type="match status" value="2"/>
</dbReference>
<gene>
    <name evidence="1" type="ORF">QBC33DRAFT_579215</name>
</gene>
<organism evidence="1 2">
    <name type="scientific">Phialemonium atrogriseum</name>
    <dbReference type="NCBI Taxonomy" id="1093897"/>
    <lineage>
        <taxon>Eukaryota</taxon>
        <taxon>Fungi</taxon>
        <taxon>Dikarya</taxon>
        <taxon>Ascomycota</taxon>
        <taxon>Pezizomycotina</taxon>
        <taxon>Sordariomycetes</taxon>
        <taxon>Sordariomycetidae</taxon>
        <taxon>Cephalothecales</taxon>
        <taxon>Cephalothecaceae</taxon>
        <taxon>Phialemonium</taxon>
    </lineage>
</organism>
<dbReference type="EMBL" id="MU839013">
    <property type="protein sequence ID" value="KAK1765895.1"/>
    <property type="molecule type" value="Genomic_DNA"/>
</dbReference>
<dbReference type="SUPFAM" id="SSF49785">
    <property type="entry name" value="Galactose-binding domain-like"/>
    <property type="match status" value="1"/>
</dbReference>
<proteinExistence type="predicted"/>
<evidence type="ECO:0000313" key="2">
    <source>
        <dbReference type="Proteomes" id="UP001244011"/>
    </source>
</evidence>
<dbReference type="AlphaFoldDB" id="A0AAJ0BX33"/>
<dbReference type="PANTHER" id="PTHR36848">
    <property type="entry name" value="DNA-BINDING PROTEIN (PUTATIVE SECRETED PROTEIN)-RELATED"/>
    <property type="match status" value="1"/>
</dbReference>
<protein>
    <submittedName>
        <fullName evidence="1">Secreted protein</fullName>
    </submittedName>
</protein>
<dbReference type="InterPro" id="IPR008979">
    <property type="entry name" value="Galactose-bd-like_sf"/>
</dbReference>
<comment type="caution">
    <text evidence="1">The sequence shown here is derived from an EMBL/GenBank/DDBJ whole genome shotgun (WGS) entry which is preliminary data.</text>
</comment>
<sequence length="959" mass="104531">MSLSTWLQGVFPSSGLDVLAGFAEPPMSAKPKLRWWWPHGAVEVDEIKAEVDQMYQAGFGGAEINDVHRGVKVAIDPVGHGWATEPWIEAVQAASDHSLPLGFQIDFALGPSYPAAVPTLTPDDVGAEKEVVGGQVVVTNGATYSGPIPQPAKAAGNRVNNKTLLAVHAWRMNAASTPTAVPVVLDLDTRVDLTSEVENGNVTFTPPDKGTWLIISYHMRGTGQVAEAGPHNAEDGAVIDHFSMAGITASTDFWDQNILSPTFKSVLKGIGGSFFEDSIELEYETLWTPGLRCEFKRRRGYDLFRYLPAVVQAKQKNAYKFADEEVTRGVINDFWDTLGEMYIENHADHMMSWSKSLGMKFRAQVYGLPTDAMSASAAISIPEGESLGFKNMGDYRSLAGAANMMGLNLISNEACAFAGAAYSVTWELVLKTLNPIFTSGNNHQVLHGFSYLNAETAKWPGNAAFTPYNGNMGYSESWGPRIPLWNHATDITGYISRMQYILQRGIPQHDVAFFEQKGYIGAGYNSPWFADSGTMLGWSLNIIGPSLLDLPSATVRDKRLAPDGPAYKLLAFEGDAFANKLPVAKLASAKKILEFAKAGLPILIVGDWSTVTAFGYGESALNSEITSIFAEILSLPNVVNVASRDDIGEGVVKTGVLPEVQYNSSQLISYHRVDGDLDYFLLVAASPATYAVSTKTKVYAVDTDVILPRRNANGVPFLMDLWTGDVTPIAQYEELSDSQIKVHINLEAYQGMMITIAPLEKAPVHAVTTTAQLVGRDAHGLYVRSNVSGTYTSKLSTGKTIKSTIGIIPPRVELRNWTLTVDDWRPTDDVYSTETVHVHHELHLDTLEPWTSYPELEDTSGVGTYATAFDLGADWPADAGAVLGIPTFTGSFRLGAEFDVGQWLKKGRNEIEIEVATPLLNRLRVVDPSVYGPAARQAYGLVGPVVVMPYRQVRVCRER</sequence>
<keyword evidence="2" id="KW-1185">Reference proteome</keyword>
<name>A0AAJ0BX33_9PEZI</name>
<dbReference type="InterPro" id="IPR053161">
    <property type="entry name" value="Ulvan_degrading_GH"/>
</dbReference>
<dbReference type="RefSeq" id="XP_060282108.1">
    <property type="nucleotide sequence ID" value="XM_060431121.1"/>
</dbReference>
<dbReference type="GeneID" id="85314308"/>
<evidence type="ECO:0000313" key="1">
    <source>
        <dbReference type="EMBL" id="KAK1765895.1"/>
    </source>
</evidence>
<accession>A0AAJ0BX33</accession>
<dbReference type="Proteomes" id="UP001244011">
    <property type="component" value="Unassembled WGS sequence"/>
</dbReference>
<dbReference type="PANTHER" id="PTHR36848:SF2">
    <property type="entry name" value="SECRETED PROTEIN"/>
    <property type="match status" value="1"/>
</dbReference>